<comment type="caution">
    <text evidence="1">The sequence shown here is derived from an EMBL/GenBank/DDBJ whole genome shotgun (WGS) entry which is preliminary data.</text>
</comment>
<sequence length="87" mass="10049">MQTTVALKVLRLWKLGSGNSRKPTWQIFSQLVDVLNPQKPLNHTDYTYDHLESVKTCSYEVQLRAKTYARNVLQAGNHFIFCSKFCA</sequence>
<evidence type="ECO:0000313" key="2">
    <source>
        <dbReference type="Proteomes" id="UP000282087"/>
    </source>
</evidence>
<proteinExistence type="predicted"/>
<gene>
    <name evidence="1" type="ORF">DD238_002583</name>
</gene>
<reference evidence="1 2" key="1">
    <citation type="submission" date="2018-06" db="EMBL/GenBank/DDBJ databases">
        <title>Comparative genomics of downy mildews reveals potential adaptations to biotrophy.</title>
        <authorList>
            <person name="Fletcher K."/>
            <person name="Klosterman S.J."/>
            <person name="Derevnina L."/>
            <person name="Martin F."/>
            <person name="Koike S."/>
            <person name="Reyes Chin-Wo S."/>
            <person name="Mou B."/>
            <person name="Michelmore R."/>
        </authorList>
    </citation>
    <scope>NUCLEOTIDE SEQUENCE [LARGE SCALE GENOMIC DNA]</scope>
    <source>
        <strain evidence="1 2">R14</strain>
    </source>
</reference>
<evidence type="ECO:0000313" key="1">
    <source>
        <dbReference type="EMBL" id="RMX64356.1"/>
    </source>
</evidence>
<dbReference type="STRING" id="542832.A0A3M6VFY8"/>
<protein>
    <submittedName>
        <fullName evidence="1">Uncharacterized protein</fullName>
    </submittedName>
</protein>
<keyword evidence="2" id="KW-1185">Reference proteome</keyword>
<organism evidence="1 2">
    <name type="scientific">Peronospora effusa</name>
    <dbReference type="NCBI Taxonomy" id="542832"/>
    <lineage>
        <taxon>Eukaryota</taxon>
        <taxon>Sar</taxon>
        <taxon>Stramenopiles</taxon>
        <taxon>Oomycota</taxon>
        <taxon>Peronosporomycetes</taxon>
        <taxon>Peronosporales</taxon>
        <taxon>Peronosporaceae</taxon>
        <taxon>Peronospora</taxon>
    </lineage>
</organism>
<dbReference type="AlphaFoldDB" id="A0A3M6VFY8"/>
<dbReference type="EMBL" id="QLLG01000318">
    <property type="protein sequence ID" value="RMX64356.1"/>
    <property type="molecule type" value="Genomic_DNA"/>
</dbReference>
<accession>A0A3M6VFY8</accession>
<name>A0A3M6VFY8_9STRA</name>
<dbReference type="Proteomes" id="UP000282087">
    <property type="component" value="Unassembled WGS sequence"/>
</dbReference>